<dbReference type="PROSITE" id="PS51318">
    <property type="entry name" value="TAT"/>
    <property type="match status" value="1"/>
</dbReference>
<evidence type="ECO:0000256" key="3">
    <source>
        <dbReference type="ARBA" id="ARBA00022729"/>
    </source>
</evidence>
<evidence type="ECO:0000256" key="4">
    <source>
        <dbReference type="ARBA" id="ARBA00023002"/>
    </source>
</evidence>
<evidence type="ECO:0000256" key="1">
    <source>
        <dbReference type="ARBA" id="ARBA00022505"/>
    </source>
</evidence>
<dbReference type="Pfam" id="PF00174">
    <property type="entry name" value="Oxidored_molyb"/>
    <property type="match status" value="1"/>
</dbReference>
<organism evidence="7 8">
    <name type="scientific">Nitrospirillum viridazoti CBAmc</name>
    <dbReference type="NCBI Taxonomy" id="1441467"/>
    <lineage>
        <taxon>Bacteria</taxon>
        <taxon>Pseudomonadati</taxon>
        <taxon>Pseudomonadota</taxon>
        <taxon>Alphaproteobacteria</taxon>
        <taxon>Rhodospirillales</taxon>
        <taxon>Azospirillaceae</taxon>
        <taxon>Nitrospirillum</taxon>
        <taxon>Nitrospirillum viridazoti</taxon>
    </lineage>
</organism>
<keyword evidence="4 5" id="KW-0560">Oxidoreductase</keyword>
<dbReference type="Proteomes" id="UP000197153">
    <property type="component" value="Chromosome 1"/>
</dbReference>
<reference evidence="7 8" key="1">
    <citation type="submission" date="2017-06" db="EMBL/GenBank/DDBJ databases">
        <title>Complete genome sequence of Nitrospirillum amazonense strain CBAmC, an endophytic nitrogen-fixing and plant growth-promoting bacterium, isolated from sugarcane.</title>
        <authorList>
            <person name="Schwab S."/>
            <person name="dos Santos Teixeira K.R."/>
            <person name="Simoes Araujo J.L."/>
            <person name="Soares Vidal M."/>
            <person name="Borges de Freitas H.R."/>
            <person name="Rivello Crivelaro A.L."/>
            <person name="Bueno de Camargo Nunes A."/>
            <person name="dos Santos C.M."/>
            <person name="Palmeira da Silva Rosa D."/>
            <person name="da Silva Padilha D."/>
            <person name="da Silva E."/>
            <person name="Araujo Terra L."/>
            <person name="Soares Mendes V."/>
            <person name="Farinelli L."/>
            <person name="Magalhaes Cruz L."/>
            <person name="Baldani J.I."/>
        </authorList>
    </citation>
    <scope>NUCLEOTIDE SEQUENCE [LARGE SCALE GENOMIC DNA]</scope>
    <source>
        <strain evidence="7 8">CBAmC</strain>
    </source>
</reference>
<dbReference type="HAMAP" id="MF_01206">
    <property type="entry name" value="MsrP"/>
    <property type="match status" value="1"/>
</dbReference>
<evidence type="ECO:0000259" key="6">
    <source>
        <dbReference type="Pfam" id="PF00174"/>
    </source>
</evidence>
<dbReference type="GO" id="GO:0046872">
    <property type="term" value="F:metal ion binding"/>
    <property type="evidence" value="ECO:0007669"/>
    <property type="project" value="UniProtKB-KW"/>
</dbReference>
<dbReference type="KEGG" id="nao:Y958_02840"/>
<dbReference type="GO" id="GO:0043546">
    <property type="term" value="F:molybdopterin cofactor binding"/>
    <property type="evidence" value="ECO:0007669"/>
    <property type="project" value="UniProtKB-UniRule"/>
</dbReference>
<comment type="function">
    <text evidence="5">Part of the MsrPQ system that repairs oxidized periplasmic proteins containing methionine sulfoxide residues (Met-O), using respiratory chain electrons. Thus protects these proteins from oxidative-stress damage caused by reactive species of oxygen and chlorine generated by the host defense mechanisms. MsrPQ is essential for the maintenance of envelope integrity under bleach stress, rescuing a wide series of structurally unrelated periplasmic proteins from methionine oxidation. The catalytic subunit MsrP is non-stereospecific, being able to reduce both (R-) and (S-) diastereoisomers of methionine sulfoxide.</text>
</comment>
<comment type="similarity">
    <text evidence="5">Belongs to the MsrP family.</text>
</comment>
<comment type="subunit">
    <text evidence="5">Heterodimer of a catalytic subunit (MsrP) and a heme-binding subunit (MsrQ).</text>
</comment>
<dbReference type="InterPro" id="IPR022867">
    <property type="entry name" value="MsrP"/>
</dbReference>
<dbReference type="NCBIfam" id="NF003767">
    <property type="entry name" value="PRK05363.1"/>
    <property type="match status" value="1"/>
</dbReference>
<feature type="binding site" evidence="5">
    <location>
        <position position="85"/>
    </location>
    <ligand>
        <name>Mo-molybdopterin</name>
        <dbReference type="ChEBI" id="CHEBI:71302"/>
    </ligand>
</feature>
<comment type="catalytic activity">
    <reaction evidence="5">
        <text>L-methionyl-[protein] + a quinone + H2O = L-methionyl-(R)-S-oxide-[protein] + a quinol</text>
        <dbReference type="Rhea" id="RHEA:51296"/>
        <dbReference type="Rhea" id="RHEA-COMP:12313"/>
        <dbReference type="Rhea" id="RHEA-COMP:12314"/>
        <dbReference type="ChEBI" id="CHEBI:15377"/>
        <dbReference type="ChEBI" id="CHEBI:16044"/>
        <dbReference type="ChEBI" id="CHEBI:24646"/>
        <dbReference type="ChEBI" id="CHEBI:45764"/>
        <dbReference type="ChEBI" id="CHEBI:132124"/>
    </reaction>
</comment>
<feature type="binding site" evidence="5">
    <location>
        <begin position="88"/>
        <end position="89"/>
    </location>
    <ligand>
        <name>Mo-molybdopterin</name>
        <dbReference type="ChEBI" id="CHEBI:71302"/>
    </ligand>
</feature>
<comment type="PTM">
    <text evidence="5">Predicted to be exported by the Tat system. The position of the signal peptide cleavage has not been experimentally proven.</text>
</comment>
<feature type="binding site" evidence="5">
    <location>
        <position position="231"/>
    </location>
    <ligand>
        <name>Mo-molybdopterin</name>
        <dbReference type="ChEBI" id="CHEBI:71302"/>
    </ligand>
</feature>
<sequence>MLIRTKRDWELPESAATPESVYINRRALMAGAGAIAGGLALGGAARAADAPVGAPAGAPVAAPARNPAYTLDRPVTPEAAATSYNNFYEFGTSKDVVTAAQKMPLRPWTLRIDGMVEKPLTLGVDDLLKAMPVEERLYRHRCVEAWAMAVPWMGFPLAKLVAFAKPLSSATYVELQTFGRDTYAAPGLRQPFYPWPYVEGLTMAEATNDLAFISTGLYGKPLQGQNGAPLRLTLPWKYGFKSVKSIVRISFTDKKPKTFWALLNADEYGFWANVNPAVPHPRWSQAHERLLGSNESVPTQIFNGYGAQVAGLYKGLEKEALFM</sequence>
<keyword evidence="1 5" id="KW-0500">Molybdenum</keyword>
<dbReference type="SUPFAM" id="SSF56524">
    <property type="entry name" value="Oxidoreductase molybdopterin-binding domain"/>
    <property type="match status" value="1"/>
</dbReference>
<evidence type="ECO:0000256" key="5">
    <source>
        <dbReference type="HAMAP-Rule" id="MF_01206"/>
    </source>
</evidence>
<evidence type="ECO:0000313" key="8">
    <source>
        <dbReference type="Proteomes" id="UP000197153"/>
    </source>
</evidence>
<dbReference type="InterPro" id="IPR036374">
    <property type="entry name" value="OxRdtase_Mopterin-bd_sf"/>
</dbReference>
<dbReference type="AlphaFoldDB" id="A0A248JMY1"/>
<dbReference type="EC" id="1.8.5.-" evidence="5"/>
<dbReference type="GO" id="GO:0016672">
    <property type="term" value="F:oxidoreductase activity, acting on a sulfur group of donors, quinone or similar compound as acceptor"/>
    <property type="evidence" value="ECO:0007669"/>
    <property type="project" value="UniProtKB-UniRule"/>
</dbReference>
<name>A0A248JMY1_9PROT</name>
<proteinExistence type="inferred from homology"/>
<dbReference type="RefSeq" id="WP_088870832.1">
    <property type="nucleotide sequence ID" value="NZ_CP022110.1"/>
</dbReference>
<evidence type="ECO:0000256" key="2">
    <source>
        <dbReference type="ARBA" id="ARBA00022723"/>
    </source>
</evidence>
<comment type="catalytic activity">
    <reaction evidence="5">
        <text>L-methionyl-[protein] + a quinone + H2O = L-methionyl-(S)-S-oxide-[protein] + a quinol</text>
        <dbReference type="Rhea" id="RHEA:51292"/>
        <dbReference type="Rhea" id="RHEA-COMP:12313"/>
        <dbReference type="Rhea" id="RHEA-COMP:12315"/>
        <dbReference type="ChEBI" id="CHEBI:15377"/>
        <dbReference type="ChEBI" id="CHEBI:16044"/>
        <dbReference type="ChEBI" id="CHEBI:24646"/>
        <dbReference type="ChEBI" id="CHEBI:44120"/>
        <dbReference type="ChEBI" id="CHEBI:132124"/>
    </reaction>
</comment>
<dbReference type="Gene3D" id="3.90.420.10">
    <property type="entry name" value="Oxidoreductase, molybdopterin-binding domain"/>
    <property type="match status" value="1"/>
</dbReference>
<keyword evidence="2 5" id="KW-0479">Metal-binding</keyword>
<feature type="domain" description="Oxidoreductase molybdopterin-binding" evidence="6">
    <location>
        <begin position="106"/>
        <end position="260"/>
    </location>
</feature>
<accession>A0A248JMY1</accession>
<dbReference type="InterPro" id="IPR000572">
    <property type="entry name" value="OxRdtase_Mopterin-bd_dom"/>
</dbReference>
<feature type="binding site" evidence="5">
    <location>
        <position position="142"/>
    </location>
    <ligand>
        <name>Mo-molybdopterin</name>
        <dbReference type="ChEBI" id="CHEBI:71302"/>
    </ligand>
    <ligandPart>
        <name>Mo</name>
        <dbReference type="ChEBI" id="CHEBI:28685"/>
    </ligandPart>
</feature>
<feature type="binding site" evidence="5">
    <location>
        <position position="226"/>
    </location>
    <ligand>
        <name>Mo-molybdopterin</name>
        <dbReference type="ChEBI" id="CHEBI:71302"/>
    </ligand>
</feature>
<dbReference type="GO" id="GO:0030091">
    <property type="term" value="P:protein repair"/>
    <property type="evidence" value="ECO:0007669"/>
    <property type="project" value="UniProtKB-UniRule"/>
</dbReference>
<keyword evidence="3 5" id="KW-0732">Signal</keyword>
<feature type="binding site" evidence="5">
    <location>
        <position position="177"/>
    </location>
    <ligand>
        <name>Mo-molybdopterin</name>
        <dbReference type="ChEBI" id="CHEBI:71302"/>
    </ligand>
</feature>
<keyword evidence="8" id="KW-1185">Reference proteome</keyword>
<feature type="binding site" evidence="5">
    <location>
        <begin position="242"/>
        <end position="244"/>
    </location>
    <ligand>
        <name>Mo-molybdopterin</name>
        <dbReference type="ChEBI" id="CHEBI:71302"/>
    </ligand>
</feature>
<dbReference type="EMBL" id="CP022110">
    <property type="protein sequence ID" value="ASG19886.1"/>
    <property type="molecule type" value="Genomic_DNA"/>
</dbReference>
<dbReference type="PANTHER" id="PTHR43032:SF3">
    <property type="entry name" value="PROTEIN-METHIONINE-SULFOXIDE REDUCTASE CATALYTIC SUBUNIT MSRP"/>
    <property type="match status" value="1"/>
</dbReference>
<comment type="cofactor">
    <cofactor evidence="5">
        <name>Mo-molybdopterin</name>
        <dbReference type="ChEBI" id="CHEBI:71302"/>
    </cofactor>
    <text evidence="5">Binds 1 Mo-molybdopterin (Mo-MPT) cofactor per subunit.</text>
</comment>
<dbReference type="InterPro" id="IPR006311">
    <property type="entry name" value="TAT_signal"/>
</dbReference>
<evidence type="ECO:0000313" key="7">
    <source>
        <dbReference type="EMBL" id="ASG19886.1"/>
    </source>
</evidence>
<protein>
    <recommendedName>
        <fullName evidence="5">Protein-methionine-sulfoxide reductase catalytic subunit MsrP</fullName>
        <ecNumber evidence="5">1.8.5.-</ecNumber>
    </recommendedName>
</protein>
<dbReference type="PANTHER" id="PTHR43032">
    <property type="entry name" value="PROTEIN-METHIONINE-SULFOXIDE REDUCTASE"/>
    <property type="match status" value="1"/>
</dbReference>
<gene>
    <name evidence="5" type="primary">msrP</name>
    <name evidence="7" type="ORF">Y958_02840</name>
</gene>